<dbReference type="InterPro" id="IPR005823">
    <property type="entry name" value="Ribosomal_uL13_bac-type"/>
</dbReference>
<accession>A0AA35XBH4</accession>
<evidence type="ECO:0000256" key="4">
    <source>
        <dbReference type="RuleBase" id="RU003877"/>
    </source>
</evidence>
<dbReference type="Proteomes" id="UP001174909">
    <property type="component" value="Unassembled WGS sequence"/>
</dbReference>
<dbReference type="GO" id="GO:0003729">
    <property type="term" value="F:mRNA binding"/>
    <property type="evidence" value="ECO:0007669"/>
    <property type="project" value="TreeGrafter"/>
</dbReference>
<gene>
    <name evidence="5" type="ORF">GBAR_LOCUS25645</name>
</gene>
<dbReference type="PANTHER" id="PTHR11545:SF2">
    <property type="entry name" value="LARGE RIBOSOMAL SUBUNIT PROTEIN UL13M"/>
    <property type="match status" value="1"/>
</dbReference>
<proteinExistence type="inferred from homology"/>
<evidence type="ECO:0000256" key="3">
    <source>
        <dbReference type="ARBA" id="ARBA00023274"/>
    </source>
</evidence>
<dbReference type="AlphaFoldDB" id="A0AA35XBH4"/>
<dbReference type="InterPro" id="IPR020574">
    <property type="entry name" value="Ribosomal_uS9_CS"/>
</dbReference>
<dbReference type="Pfam" id="PF00572">
    <property type="entry name" value="Ribosomal_L13"/>
    <property type="match status" value="1"/>
</dbReference>
<organism evidence="5 6">
    <name type="scientific">Geodia barretti</name>
    <name type="common">Barrett's horny sponge</name>
    <dbReference type="NCBI Taxonomy" id="519541"/>
    <lineage>
        <taxon>Eukaryota</taxon>
        <taxon>Metazoa</taxon>
        <taxon>Porifera</taxon>
        <taxon>Demospongiae</taxon>
        <taxon>Heteroscleromorpha</taxon>
        <taxon>Tetractinellida</taxon>
        <taxon>Astrophorina</taxon>
        <taxon>Geodiidae</taxon>
        <taxon>Geodia</taxon>
    </lineage>
</organism>
<evidence type="ECO:0000313" key="6">
    <source>
        <dbReference type="Proteomes" id="UP001174909"/>
    </source>
</evidence>
<dbReference type="EMBL" id="CASHTH010003559">
    <property type="protein sequence ID" value="CAI8046376.1"/>
    <property type="molecule type" value="Genomic_DNA"/>
</dbReference>
<sequence length="185" mass="20797">MDATGQTLGRLARDIAVTLQGKDKPSYTPHTMTGDFVVVVNASRVRTTGRKTTQKYYYRHSGYVGNLKSIRLREMLEDRPERVIELAVKGMLPRNHMGRQMLKRLKVYAGSQHPHEAQAAQVVGGGVNAQAEAVRHGITRALIAFDPAMKPALRRAGFVTRDARIKESKKYGLKRARRAPQYTKR</sequence>
<evidence type="ECO:0000313" key="5">
    <source>
        <dbReference type="EMBL" id="CAI8046376.1"/>
    </source>
</evidence>
<dbReference type="PANTHER" id="PTHR11545">
    <property type="entry name" value="RIBOSOMAL PROTEIN L13"/>
    <property type="match status" value="1"/>
</dbReference>
<comment type="similarity">
    <text evidence="1 4">Belongs to the universal ribosomal protein uL13 family.</text>
</comment>
<comment type="caution">
    <text evidence="5">The sequence shown here is derived from an EMBL/GenBank/DDBJ whole genome shotgun (WGS) entry which is preliminary data.</text>
</comment>
<dbReference type="GO" id="GO:0022625">
    <property type="term" value="C:cytosolic large ribosomal subunit"/>
    <property type="evidence" value="ECO:0007669"/>
    <property type="project" value="TreeGrafter"/>
</dbReference>
<dbReference type="GO" id="GO:0003735">
    <property type="term" value="F:structural constituent of ribosome"/>
    <property type="evidence" value="ECO:0007669"/>
    <property type="project" value="InterPro"/>
</dbReference>
<dbReference type="CDD" id="cd00392">
    <property type="entry name" value="Ribosomal_L13"/>
    <property type="match status" value="1"/>
</dbReference>
<dbReference type="PROSITE" id="PS00360">
    <property type="entry name" value="RIBOSOMAL_S9"/>
    <property type="match status" value="1"/>
</dbReference>
<dbReference type="InterPro" id="IPR023563">
    <property type="entry name" value="Ribosomal_uL13_CS"/>
</dbReference>
<protein>
    <submittedName>
        <fullName evidence="5">50S ribosomal protein L13</fullName>
    </submittedName>
</protein>
<reference evidence="5" key="1">
    <citation type="submission" date="2023-03" db="EMBL/GenBank/DDBJ databases">
        <authorList>
            <person name="Steffen K."/>
            <person name="Cardenas P."/>
        </authorList>
    </citation>
    <scope>NUCLEOTIDE SEQUENCE</scope>
</reference>
<dbReference type="NCBIfam" id="TIGR01066">
    <property type="entry name" value="rplM_bact"/>
    <property type="match status" value="1"/>
</dbReference>
<keyword evidence="2 4" id="KW-0689">Ribosomal protein</keyword>
<dbReference type="GO" id="GO:0017148">
    <property type="term" value="P:negative regulation of translation"/>
    <property type="evidence" value="ECO:0007669"/>
    <property type="project" value="TreeGrafter"/>
</dbReference>
<evidence type="ECO:0000256" key="2">
    <source>
        <dbReference type="ARBA" id="ARBA00022980"/>
    </source>
</evidence>
<dbReference type="InterPro" id="IPR005822">
    <property type="entry name" value="Ribosomal_uL13"/>
</dbReference>
<dbReference type="SUPFAM" id="SSF54211">
    <property type="entry name" value="Ribosomal protein S5 domain 2-like"/>
    <property type="match status" value="1"/>
</dbReference>
<dbReference type="InterPro" id="IPR036899">
    <property type="entry name" value="Ribosomal_uL13_sf"/>
</dbReference>
<evidence type="ECO:0000256" key="1">
    <source>
        <dbReference type="ARBA" id="ARBA00006227"/>
    </source>
</evidence>
<keyword evidence="3 4" id="KW-0687">Ribonucleoprotein</keyword>
<dbReference type="InterPro" id="IPR020568">
    <property type="entry name" value="Ribosomal_Su5_D2-typ_SF"/>
</dbReference>
<dbReference type="GO" id="GO:0006412">
    <property type="term" value="P:translation"/>
    <property type="evidence" value="ECO:0007669"/>
    <property type="project" value="InterPro"/>
</dbReference>
<name>A0AA35XBH4_GEOBA</name>
<dbReference type="Gene3D" id="3.90.1180.10">
    <property type="entry name" value="Ribosomal protein L13"/>
    <property type="match status" value="1"/>
</dbReference>
<dbReference type="SUPFAM" id="SSF52161">
    <property type="entry name" value="Ribosomal protein L13"/>
    <property type="match status" value="1"/>
</dbReference>
<keyword evidence="6" id="KW-1185">Reference proteome</keyword>
<dbReference type="HAMAP" id="MF_01366">
    <property type="entry name" value="Ribosomal_uL13"/>
    <property type="match status" value="1"/>
</dbReference>
<dbReference type="PROSITE" id="PS00783">
    <property type="entry name" value="RIBOSOMAL_L13"/>
    <property type="match status" value="1"/>
</dbReference>